<evidence type="ECO:0000313" key="13">
    <source>
        <dbReference type="EMBL" id="MBB1160569.1"/>
    </source>
</evidence>
<dbReference type="EC" id="2.7.7.18" evidence="11"/>
<gene>
    <name evidence="11 13" type="primary">nadD</name>
    <name evidence="13" type="ORF">H4F90_01065</name>
</gene>
<dbReference type="PANTHER" id="PTHR39321">
    <property type="entry name" value="NICOTINATE-NUCLEOTIDE ADENYLYLTRANSFERASE-RELATED"/>
    <property type="match status" value="1"/>
</dbReference>
<feature type="domain" description="Cytidyltransferase-like" evidence="12">
    <location>
        <begin position="10"/>
        <end position="167"/>
    </location>
</feature>
<evidence type="ECO:0000256" key="7">
    <source>
        <dbReference type="ARBA" id="ARBA00022741"/>
    </source>
</evidence>
<evidence type="ECO:0000256" key="4">
    <source>
        <dbReference type="ARBA" id="ARBA00022642"/>
    </source>
</evidence>
<evidence type="ECO:0000256" key="3">
    <source>
        <dbReference type="ARBA" id="ARBA00009014"/>
    </source>
</evidence>
<dbReference type="HAMAP" id="MF_00244">
    <property type="entry name" value="NaMN_adenylyltr"/>
    <property type="match status" value="1"/>
</dbReference>
<dbReference type="UniPathway" id="UPA00253">
    <property type="reaction ID" value="UER00332"/>
</dbReference>
<comment type="pathway">
    <text evidence="2 11">Cofactor biosynthesis; NAD(+) biosynthesis; deamido-NAD(+) from nicotinate D-ribonucleotide: step 1/1.</text>
</comment>
<dbReference type="InterPro" id="IPR014729">
    <property type="entry name" value="Rossmann-like_a/b/a_fold"/>
</dbReference>
<sequence length="219" mass="23394">MQRAPRRIGLFGGSFDPPHLAHLALARCAVEVLALDELRWIPAGQPWQKGHLVASAEDRLAMVQALVDTLADPRQRVDRREIDRAGPSRTLDTLRELQAEQPGAELWLLIGEDQLRNFPSWQGAADILAAARLAVAPRPDPADGPPARPALPWPPELQALARVQTLPMPVHPAASTALRAALAAGGTAAALSASGDAGSALLAVPVARYIDSHRIYRGT</sequence>
<dbReference type="Proteomes" id="UP000586093">
    <property type="component" value="Unassembled WGS sequence"/>
</dbReference>
<evidence type="ECO:0000256" key="2">
    <source>
        <dbReference type="ARBA" id="ARBA00005019"/>
    </source>
</evidence>
<keyword evidence="5 11" id="KW-0808">Transferase</keyword>
<keyword evidence="4 11" id="KW-0662">Pyridine nucleotide biosynthesis</keyword>
<dbReference type="GO" id="GO:0004515">
    <property type="term" value="F:nicotinate-nucleotide adenylyltransferase activity"/>
    <property type="evidence" value="ECO:0007669"/>
    <property type="project" value="UniProtKB-UniRule"/>
</dbReference>
<dbReference type="GO" id="GO:0009435">
    <property type="term" value="P:NAD+ biosynthetic process"/>
    <property type="evidence" value="ECO:0007669"/>
    <property type="project" value="UniProtKB-UniRule"/>
</dbReference>
<dbReference type="Pfam" id="PF01467">
    <property type="entry name" value="CTP_transf_like"/>
    <property type="match status" value="1"/>
</dbReference>
<keyword evidence="7 11" id="KW-0547">Nucleotide-binding</keyword>
<dbReference type="AlphaFoldDB" id="A0A839HMS3"/>
<evidence type="ECO:0000256" key="1">
    <source>
        <dbReference type="ARBA" id="ARBA00002324"/>
    </source>
</evidence>
<evidence type="ECO:0000256" key="10">
    <source>
        <dbReference type="ARBA" id="ARBA00048721"/>
    </source>
</evidence>
<dbReference type="CDD" id="cd02165">
    <property type="entry name" value="NMNAT"/>
    <property type="match status" value="1"/>
</dbReference>
<evidence type="ECO:0000256" key="9">
    <source>
        <dbReference type="ARBA" id="ARBA00023027"/>
    </source>
</evidence>
<dbReference type="InterPro" id="IPR005248">
    <property type="entry name" value="NadD/NMNAT"/>
</dbReference>
<dbReference type="NCBIfam" id="TIGR00482">
    <property type="entry name" value="nicotinate (nicotinamide) nucleotide adenylyltransferase"/>
    <property type="match status" value="1"/>
</dbReference>
<keyword evidence="9 11" id="KW-0520">NAD</keyword>
<comment type="function">
    <text evidence="1 11">Catalyzes the reversible adenylation of nicotinate mononucleotide (NaMN) to nicotinic acid adenine dinucleotide (NaAD).</text>
</comment>
<evidence type="ECO:0000256" key="8">
    <source>
        <dbReference type="ARBA" id="ARBA00022840"/>
    </source>
</evidence>
<reference evidence="13 14" key="1">
    <citation type="submission" date="2020-08" db="EMBL/GenBank/DDBJ databases">
        <title>Aquariorum lacteus gen. nov., sp. nov., a new member of the family Comamonadaceae, isolated from freshwater aquarium.</title>
        <authorList>
            <person name="Chun S.-J."/>
        </authorList>
    </citation>
    <scope>NUCLEOTIDE SEQUENCE [LARGE SCALE GENOMIC DNA]</scope>
    <source>
        <strain evidence="13 14">SJAQ100</strain>
    </source>
</reference>
<comment type="similarity">
    <text evidence="3 11">Belongs to the NadD family.</text>
</comment>
<proteinExistence type="inferred from homology"/>
<keyword evidence="14" id="KW-1185">Reference proteome</keyword>
<dbReference type="InterPro" id="IPR004821">
    <property type="entry name" value="Cyt_trans-like"/>
</dbReference>
<keyword evidence="6 11" id="KW-0548">Nucleotidyltransferase</keyword>
<dbReference type="EMBL" id="JACIVI010000001">
    <property type="protein sequence ID" value="MBB1160569.1"/>
    <property type="molecule type" value="Genomic_DNA"/>
</dbReference>
<evidence type="ECO:0000256" key="6">
    <source>
        <dbReference type="ARBA" id="ARBA00022695"/>
    </source>
</evidence>
<evidence type="ECO:0000256" key="5">
    <source>
        <dbReference type="ARBA" id="ARBA00022679"/>
    </source>
</evidence>
<organism evidence="13 14">
    <name type="scientific">Aquariibacter albus</name>
    <dbReference type="NCBI Taxonomy" id="2759899"/>
    <lineage>
        <taxon>Bacteria</taxon>
        <taxon>Pseudomonadati</taxon>
        <taxon>Pseudomonadota</taxon>
        <taxon>Betaproteobacteria</taxon>
        <taxon>Burkholderiales</taxon>
        <taxon>Sphaerotilaceae</taxon>
        <taxon>Aquariibacter</taxon>
    </lineage>
</organism>
<protein>
    <recommendedName>
        <fullName evidence="11">Probable nicotinate-nucleotide adenylyltransferase</fullName>
        <ecNumber evidence="11">2.7.7.18</ecNumber>
    </recommendedName>
    <alternativeName>
        <fullName evidence="11">Deamido-NAD(+) diphosphorylase</fullName>
    </alternativeName>
    <alternativeName>
        <fullName evidence="11">Deamido-NAD(+) pyrophosphorylase</fullName>
    </alternativeName>
    <alternativeName>
        <fullName evidence="11">Nicotinate mononucleotide adenylyltransferase</fullName>
        <shortName evidence="11">NaMN adenylyltransferase</shortName>
    </alternativeName>
</protein>
<comment type="catalytic activity">
    <reaction evidence="10 11">
        <text>nicotinate beta-D-ribonucleotide + ATP + H(+) = deamido-NAD(+) + diphosphate</text>
        <dbReference type="Rhea" id="RHEA:22860"/>
        <dbReference type="ChEBI" id="CHEBI:15378"/>
        <dbReference type="ChEBI" id="CHEBI:30616"/>
        <dbReference type="ChEBI" id="CHEBI:33019"/>
        <dbReference type="ChEBI" id="CHEBI:57502"/>
        <dbReference type="ChEBI" id="CHEBI:58437"/>
        <dbReference type="EC" id="2.7.7.18"/>
    </reaction>
</comment>
<evidence type="ECO:0000256" key="11">
    <source>
        <dbReference type="HAMAP-Rule" id="MF_00244"/>
    </source>
</evidence>
<dbReference type="SUPFAM" id="SSF52374">
    <property type="entry name" value="Nucleotidylyl transferase"/>
    <property type="match status" value="1"/>
</dbReference>
<dbReference type="RefSeq" id="WP_182660635.1">
    <property type="nucleotide sequence ID" value="NZ_JACIVI010000001.1"/>
</dbReference>
<keyword evidence="8 11" id="KW-0067">ATP-binding</keyword>
<dbReference type="NCBIfam" id="TIGR00125">
    <property type="entry name" value="cyt_tran_rel"/>
    <property type="match status" value="1"/>
</dbReference>
<dbReference type="GO" id="GO:0005524">
    <property type="term" value="F:ATP binding"/>
    <property type="evidence" value="ECO:0007669"/>
    <property type="project" value="UniProtKB-KW"/>
</dbReference>
<dbReference type="Gene3D" id="3.40.50.620">
    <property type="entry name" value="HUPs"/>
    <property type="match status" value="1"/>
</dbReference>
<accession>A0A839HMS3</accession>
<evidence type="ECO:0000259" key="12">
    <source>
        <dbReference type="Pfam" id="PF01467"/>
    </source>
</evidence>
<dbReference type="PANTHER" id="PTHR39321:SF3">
    <property type="entry name" value="PHOSPHOPANTETHEINE ADENYLYLTRANSFERASE"/>
    <property type="match status" value="1"/>
</dbReference>
<name>A0A839HMS3_9BURK</name>
<comment type="caution">
    <text evidence="13">The sequence shown here is derived from an EMBL/GenBank/DDBJ whole genome shotgun (WGS) entry which is preliminary data.</text>
</comment>
<evidence type="ECO:0000313" key="14">
    <source>
        <dbReference type="Proteomes" id="UP000586093"/>
    </source>
</evidence>